<dbReference type="InterPro" id="IPR013211">
    <property type="entry name" value="LVIVD"/>
</dbReference>
<dbReference type="Pfam" id="PF08309">
    <property type="entry name" value="LVIVD"/>
    <property type="match status" value="4"/>
</dbReference>
<reference evidence="2 3" key="1">
    <citation type="submission" date="2021-02" db="EMBL/GenBank/DDBJ databases">
        <title>Complete genome of Desulfoluna sp. strain ASN36.</title>
        <authorList>
            <person name="Takahashi A."/>
            <person name="Kojima H."/>
            <person name="Fukui M."/>
        </authorList>
    </citation>
    <scope>NUCLEOTIDE SEQUENCE [LARGE SCALE GENOMIC DNA]</scope>
    <source>
        <strain evidence="2 3">ASN36</strain>
    </source>
</reference>
<evidence type="ECO:0000313" key="3">
    <source>
        <dbReference type="Proteomes" id="UP001320148"/>
    </source>
</evidence>
<feature type="chain" id="PRO_5045980298" description="LVIVD repeat protein" evidence="1">
    <location>
        <begin position="23"/>
        <end position="764"/>
    </location>
</feature>
<dbReference type="RefSeq" id="WP_236892474.1">
    <property type="nucleotide sequence ID" value="NZ_AP024488.1"/>
</dbReference>
<protein>
    <recommendedName>
        <fullName evidence="4">LVIVD repeat protein</fullName>
    </recommendedName>
</protein>
<sequence length="764" mass="81592">MIKRRIFILLTALFLLPALTWADTFSSMGTRWPSGLKKTLVGNNDTLFAANGDVVAAYNKDTMAYIDQIILSAPEGIVALDYMEIEAGAGLPDNQFIVVACGTGGLQVIPFADGQFSSTEDSAIVTRSDTARANENTPAALDIKGCVSFKAHSDNLIATMDDNFGYRVFHLTQSSPPALNEVAQQELSNEAFTMLVDLDRWEKDPTRHGILTVAKNRELGLLEMAKDLHGKWSIEGLGRATINLPTLPSTELLYFSSLTLRVSGDSAQVIENSMGYFFSFALSDHAPYLLQTYPQPDTEGISFGYPLDLAFDGPHTYITTLMEKDGNTPGVQVMDLSSKSVVGTLAQDGAGALHKHGEHLFSMDLKNGLSKLKTDTPSPIRDGSPVPTPFAAHELLARETYLFLADGLASPKGGFRIIDISNAAQPKRIRFEATPGRAGDLAVDGDFYRLFIADGDEGVRCYSMNGSFVTADYDPASPVPSPEAPLLLETLSSAQFDGESVLKVSVSSKNINGVNVDVLHALSANGNLFSFPLPLAASAPIIHVIDTSKKITFGDIPGTPVSMAPFLHDYLLVAAGDQGLQIVDLFSDANNPGTLTPAIEASYVSGLSQTVSVASDDSRYAYVADNSGGIVAFDLFSDQNTPALINLSMVGNFPLAAGHFLDLFVTDNNNAYTVTDQTYGNIQILDVSNPSAITHLGSETTLGAPRAVVAVTTGGLSPDTPALRAAYVADGQGGLSIRQTTNDDNSQEQTWSDDSTSCFIHATH</sequence>
<evidence type="ECO:0000256" key="1">
    <source>
        <dbReference type="SAM" id="SignalP"/>
    </source>
</evidence>
<dbReference type="EMBL" id="AP024488">
    <property type="protein sequence ID" value="BCS96116.1"/>
    <property type="molecule type" value="Genomic_DNA"/>
</dbReference>
<gene>
    <name evidence="2" type="ORF">DSLASN_17480</name>
</gene>
<evidence type="ECO:0000313" key="2">
    <source>
        <dbReference type="EMBL" id="BCS96116.1"/>
    </source>
</evidence>
<proteinExistence type="predicted"/>
<dbReference type="SUPFAM" id="SSF69322">
    <property type="entry name" value="Tricorn protease domain 2"/>
    <property type="match status" value="1"/>
</dbReference>
<accession>A0ABN6F2H8</accession>
<feature type="signal peptide" evidence="1">
    <location>
        <begin position="1"/>
        <end position="22"/>
    </location>
</feature>
<keyword evidence="3" id="KW-1185">Reference proteome</keyword>
<evidence type="ECO:0008006" key="4">
    <source>
        <dbReference type="Google" id="ProtNLM"/>
    </source>
</evidence>
<name>A0ABN6F2H8_9BACT</name>
<organism evidence="2 3">
    <name type="scientific">Desulfoluna limicola</name>
    <dbReference type="NCBI Taxonomy" id="2810562"/>
    <lineage>
        <taxon>Bacteria</taxon>
        <taxon>Pseudomonadati</taxon>
        <taxon>Thermodesulfobacteriota</taxon>
        <taxon>Desulfobacteria</taxon>
        <taxon>Desulfobacterales</taxon>
        <taxon>Desulfolunaceae</taxon>
        <taxon>Desulfoluna</taxon>
    </lineage>
</organism>
<dbReference type="Proteomes" id="UP001320148">
    <property type="component" value="Chromosome"/>
</dbReference>
<keyword evidence="1" id="KW-0732">Signal</keyword>
<dbReference type="SUPFAM" id="SSF75011">
    <property type="entry name" value="3-carboxy-cis,cis-mucoante lactonizing enzyme"/>
    <property type="match status" value="1"/>
</dbReference>